<feature type="compositionally biased region" description="Basic and acidic residues" evidence="1">
    <location>
        <begin position="370"/>
        <end position="382"/>
    </location>
</feature>
<evidence type="ECO:0000256" key="1">
    <source>
        <dbReference type="SAM" id="MobiDB-lite"/>
    </source>
</evidence>
<sequence length="403" mass="47365">MTSEKNHLYQNVRDILQKISQQEGFIKPQIECSGKIGKGQGFMGDVFYVNITDENSSRHLKLVVKQSTSSEYVRKNFPVKVICFNESYFYKQIWPKFVELQLNHLQSIIFNNIAKCYETDLDEGKESFVLENLNAMGYFVLKKDQFFDRNQVESVLKKYGQFHGLSFAYKSKHFEEFQTLSKELIPCWKMMSEAELFKFVMEKGLKDCLTYLDYKKQRNIITKLEGILENVVQVFQNSTTYRGKYGVIVQGDCWSNNVLFKCKENSKLEDLKLIDFQMSNVSTVVNDLSYCLYAGGTKEIFDDLDRYLRIYHESLVDTCSRFDCKDFISFENLKTEWKEYSKFGFILGLSLIRTKLSEDMDQEEMAQMSKTEEDQEKVPNENSEKIKQKCLELVLHMYENGFL</sequence>
<dbReference type="InterPro" id="IPR011009">
    <property type="entry name" value="Kinase-like_dom_sf"/>
</dbReference>
<reference evidence="5" key="1">
    <citation type="submission" date="2025-04" db="UniProtKB">
        <authorList>
            <consortium name="RefSeq"/>
        </authorList>
    </citation>
    <scope>IDENTIFICATION</scope>
    <source>
        <tissue evidence="5">Whole insect</tissue>
    </source>
</reference>
<dbReference type="InterPro" id="IPR015897">
    <property type="entry name" value="CHK_kinase-like"/>
</dbReference>
<dbReference type="InParanoid" id="A0A6P7F4D3"/>
<organism evidence="5">
    <name type="scientific">Diabrotica virgifera virgifera</name>
    <name type="common">western corn rootworm</name>
    <dbReference type="NCBI Taxonomy" id="50390"/>
    <lineage>
        <taxon>Eukaryota</taxon>
        <taxon>Metazoa</taxon>
        <taxon>Ecdysozoa</taxon>
        <taxon>Arthropoda</taxon>
        <taxon>Hexapoda</taxon>
        <taxon>Insecta</taxon>
        <taxon>Pterygota</taxon>
        <taxon>Neoptera</taxon>
        <taxon>Endopterygota</taxon>
        <taxon>Coleoptera</taxon>
        <taxon>Polyphaga</taxon>
        <taxon>Cucujiformia</taxon>
        <taxon>Chrysomeloidea</taxon>
        <taxon>Chrysomelidae</taxon>
        <taxon>Galerucinae</taxon>
        <taxon>Diabroticina</taxon>
        <taxon>Diabroticites</taxon>
        <taxon>Diabrotica</taxon>
    </lineage>
</organism>
<dbReference type="AlphaFoldDB" id="A0A6P7F4D3"/>
<dbReference type="Pfam" id="PF02958">
    <property type="entry name" value="EcKL"/>
    <property type="match status" value="1"/>
</dbReference>
<dbReference type="Gene3D" id="3.90.1200.10">
    <property type="match status" value="1"/>
</dbReference>
<dbReference type="RefSeq" id="XP_028130549.1">
    <property type="nucleotide sequence ID" value="XM_028274748.1"/>
</dbReference>
<evidence type="ECO:0000259" key="2">
    <source>
        <dbReference type="SMART" id="SM00587"/>
    </source>
</evidence>
<keyword evidence="4" id="KW-1185">Reference proteome</keyword>
<dbReference type="GeneID" id="114326388"/>
<dbReference type="EnsemblMetazoa" id="XM_028274748.2">
    <property type="protein sequence ID" value="XP_028130549.1"/>
    <property type="gene ID" value="LOC114326388"/>
</dbReference>
<evidence type="ECO:0000313" key="5">
    <source>
        <dbReference type="RefSeq" id="XP_028130549.1"/>
    </source>
</evidence>
<dbReference type="SMART" id="SM00587">
    <property type="entry name" value="CHK"/>
    <property type="match status" value="1"/>
</dbReference>
<dbReference type="PANTHER" id="PTHR11012:SF30">
    <property type="entry name" value="PROTEIN KINASE-LIKE DOMAIN-CONTAINING"/>
    <property type="match status" value="1"/>
</dbReference>
<protein>
    <submittedName>
        <fullName evidence="5">Uncharacterized protein LOC114326388</fullName>
    </submittedName>
</protein>
<evidence type="ECO:0000313" key="4">
    <source>
        <dbReference type="Proteomes" id="UP001652700"/>
    </source>
</evidence>
<dbReference type="InterPro" id="IPR004119">
    <property type="entry name" value="EcKL"/>
</dbReference>
<accession>A0A6P7F4D3</accession>
<dbReference type="Proteomes" id="UP001652700">
    <property type="component" value="Unplaced"/>
</dbReference>
<dbReference type="SUPFAM" id="SSF56112">
    <property type="entry name" value="Protein kinase-like (PK-like)"/>
    <property type="match status" value="1"/>
</dbReference>
<gene>
    <name evidence="5" type="primary">LOC114326388</name>
</gene>
<name>A0A6P7F4D3_DIAVI</name>
<dbReference type="PANTHER" id="PTHR11012">
    <property type="entry name" value="PROTEIN KINASE-LIKE DOMAIN-CONTAINING"/>
    <property type="match status" value="1"/>
</dbReference>
<dbReference type="KEGG" id="dvv:114326388"/>
<reference evidence="3" key="2">
    <citation type="submission" date="2025-05" db="UniProtKB">
        <authorList>
            <consortium name="EnsemblMetazoa"/>
        </authorList>
    </citation>
    <scope>IDENTIFICATION</scope>
</reference>
<proteinExistence type="predicted"/>
<feature type="domain" description="CHK kinase-like" evidence="2">
    <location>
        <begin position="128"/>
        <end position="321"/>
    </location>
</feature>
<dbReference type="OrthoDB" id="8250698at2759"/>
<evidence type="ECO:0000313" key="3">
    <source>
        <dbReference type="EnsemblMetazoa" id="XP_028130549.1"/>
    </source>
</evidence>
<feature type="region of interest" description="Disordered" evidence="1">
    <location>
        <begin position="362"/>
        <end position="382"/>
    </location>
</feature>